<dbReference type="EMBL" id="DOOG01000166">
    <property type="protein sequence ID" value="HBV00328.1"/>
    <property type="molecule type" value="Genomic_DNA"/>
</dbReference>
<organism evidence="1 2">
    <name type="scientific">Thalassospira lucentensis</name>
    <dbReference type="NCBI Taxonomy" id="168935"/>
    <lineage>
        <taxon>Bacteria</taxon>
        <taxon>Pseudomonadati</taxon>
        <taxon>Pseudomonadota</taxon>
        <taxon>Alphaproteobacteria</taxon>
        <taxon>Rhodospirillales</taxon>
        <taxon>Thalassospiraceae</taxon>
        <taxon>Thalassospira</taxon>
    </lineage>
</organism>
<feature type="non-terminal residue" evidence="1">
    <location>
        <position position="1"/>
    </location>
</feature>
<sequence>CLWRDEAIRKPKEIRALVNFRGSHALPLGAFVLTKAQWHGGKIGGVPMRFEPASVLALRIGLEFSQL</sequence>
<dbReference type="Proteomes" id="UP000264753">
    <property type="component" value="Unassembled WGS sequence"/>
</dbReference>
<proteinExistence type="predicted"/>
<gene>
    <name evidence="1" type="ORF">DEF21_20825</name>
</gene>
<protein>
    <submittedName>
        <fullName evidence="1">AAA family ATPase</fullName>
    </submittedName>
</protein>
<name>A0A358HYR8_9PROT</name>
<evidence type="ECO:0000313" key="1">
    <source>
        <dbReference type="EMBL" id="HBV00328.1"/>
    </source>
</evidence>
<comment type="caution">
    <text evidence="1">The sequence shown here is derived from an EMBL/GenBank/DDBJ whole genome shotgun (WGS) entry which is preliminary data.</text>
</comment>
<accession>A0A358HYR8</accession>
<evidence type="ECO:0000313" key="2">
    <source>
        <dbReference type="Proteomes" id="UP000264753"/>
    </source>
</evidence>
<reference evidence="1 2" key="1">
    <citation type="journal article" date="2018" name="Nat. Biotechnol.">
        <title>A standardized bacterial taxonomy based on genome phylogeny substantially revises the tree of life.</title>
        <authorList>
            <person name="Parks D.H."/>
            <person name="Chuvochina M."/>
            <person name="Waite D.W."/>
            <person name="Rinke C."/>
            <person name="Skarshewski A."/>
            <person name="Chaumeil P.A."/>
            <person name="Hugenholtz P."/>
        </authorList>
    </citation>
    <scope>NUCLEOTIDE SEQUENCE [LARGE SCALE GENOMIC DNA]</scope>
    <source>
        <strain evidence="1">UBA8707</strain>
    </source>
</reference>
<dbReference type="AlphaFoldDB" id="A0A358HYR8"/>